<dbReference type="PANTHER" id="PTHR42643">
    <property type="entry name" value="IONOTROPIC RECEPTOR 20A-RELATED"/>
    <property type="match status" value="1"/>
</dbReference>
<keyword evidence="10" id="KW-1185">Reference proteome</keyword>
<dbReference type="AlphaFoldDB" id="A0A8J2QMM9"/>
<feature type="transmembrane region" description="Helical" evidence="8">
    <location>
        <begin position="289"/>
        <end position="318"/>
    </location>
</feature>
<dbReference type="GO" id="GO:0005886">
    <property type="term" value="C:plasma membrane"/>
    <property type="evidence" value="ECO:0007669"/>
    <property type="project" value="UniProtKB-SubCell"/>
</dbReference>
<keyword evidence="7" id="KW-0325">Glycoprotein</keyword>
<evidence type="ECO:0000313" key="10">
    <source>
        <dbReference type="Proteomes" id="UP000789524"/>
    </source>
</evidence>
<evidence type="ECO:0000256" key="6">
    <source>
        <dbReference type="ARBA" id="ARBA00023170"/>
    </source>
</evidence>
<feature type="transmembrane region" description="Helical" evidence="8">
    <location>
        <begin position="555"/>
        <end position="579"/>
    </location>
</feature>
<organism evidence="9 10">
    <name type="scientific">Danaus chrysippus</name>
    <name type="common">African queen</name>
    <dbReference type="NCBI Taxonomy" id="151541"/>
    <lineage>
        <taxon>Eukaryota</taxon>
        <taxon>Metazoa</taxon>
        <taxon>Ecdysozoa</taxon>
        <taxon>Arthropoda</taxon>
        <taxon>Hexapoda</taxon>
        <taxon>Insecta</taxon>
        <taxon>Pterygota</taxon>
        <taxon>Neoptera</taxon>
        <taxon>Endopterygota</taxon>
        <taxon>Lepidoptera</taxon>
        <taxon>Glossata</taxon>
        <taxon>Ditrysia</taxon>
        <taxon>Papilionoidea</taxon>
        <taxon>Nymphalidae</taxon>
        <taxon>Danainae</taxon>
        <taxon>Danaini</taxon>
        <taxon>Danaina</taxon>
        <taxon>Danaus</taxon>
        <taxon>Anosia</taxon>
    </lineage>
</organism>
<proteinExistence type="predicted"/>
<dbReference type="EMBL" id="CAKASE010000048">
    <property type="protein sequence ID" value="CAG9562651.1"/>
    <property type="molecule type" value="Genomic_DNA"/>
</dbReference>
<dbReference type="SUPFAM" id="SSF53850">
    <property type="entry name" value="Periplasmic binding protein-like II"/>
    <property type="match status" value="1"/>
</dbReference>
<feature type="transmembrane region" description="Helical" evidence="8">
    <location>
        <begin position="361"/>
        <end position="387"/>
    </location>
</feature>
<dbReference type="InterPro" id="IPR052192">
    <property type="entry name" value="Insect_Ionotropic_Sensory_Rcpt"/>
</dbReference>
<reference evidence="9" key="1">
    <citation type="submission" date="2021-09" db="EMBL/GenBank/DDBJ databases">
        <authorList>
            <person name="Martin H S."/>
        </authorList>
    </citation>
    <scope>NUCLEOTIDE SEQUENCE</scope>
</reference>
<evidence type="ECO:0000256" key="8">
    <source>
        <dbReference type="SAM" id="Phobius"/>
    </source>
</evidence>
<evidence type="ECO:0000256" key="1">
    <source>
        <dbReference type="ARBA" id="ARBA00004651"/>
    </source>
</evidence>
<keyword evidence="5 8" id="KW-0472">Membrane</keyword>
<comment type="caution">
    <text evidence="9">The sequence shown here is derived from an EMBL/GenBank/DDBJ whole genome shotgun (WGS) entry which is preliminary data.</text>
</comment>
<sequence length="586" mass="67445">MAREVVDKIFNAFKQWFFTITFCEFTYFENSILKYTETFGDGYPVMLLNGCQDPNTTRIKPRLNKHGQTAYIVTSNELTLESSQYAIEALSRTGVFKPRSTVIFVLNGPIEVDSYFHYSMLRHFEMLWTRNIANSVVLIWSNHLRIYLYNPFTQKIRDVTYVPDITDLLLRQYEDLQGFELRLSVFRKIYTSDETGPLQCNSRLAATVMKDLNATCKPLAPRDGNTVGDILPNGTATGVTADLLDGYTDLELSSRILKNSYYGYIDTTYPFGQDEMCFLIKKSIYQSTFMTTIALISVKLLLIFVSNVVMFILVCILIRKVEGNIHNIDDKRSTSVTVVDLLKCFIRQTVDIKFIGPIFRFVVMLIILYSLVVDCAIEGIITSAIAYPRYKPDKNTLSELLSANYTFGVHNRHYTLFKKSLSKENYGDVLRRTVILNDRQIKDVIDKRKSQYALLLRFSDAKYISRKPSNMKDGKPIFHTTTECPVPCSVVYGLSYGSPYLPKLDNILNYLNQAGILDYWTRSDEYTLYQNHGKILYGGDNKTKKTLSLENLKEVFLMLLIGLFVSALVFFMEVLFYIFQKKCFIV</sequence>
<evidence type="ECO:0000256" key="5">
    <source>
        <dbReference type="ARBA" id="ARBA00023136"/>
    </source>
</evidence>
<keyword evidence="3 8" id="KW-0812">Transmembrane</keyword>
<comment type="subcellular location">
    <subcellularLocation>
        <location evidence="1">Cell membrane</location>
        <topology evidence="1">Multi-pass membrane protein</topology>
    </subcellularLocation>
</comment>
<dbReference type="OrthoDB" id="6353409at2759"/>
<keyword evidence="4 8" id="KW-1133">Transmembrane helix</keyword>
<evidence type="ECO:0000256" key="2">
    <source>
        <dbReference type="ARBA" id="ARBA00022475"/>
    </source>
</evidence>
<protein>
    <submittedName>
        <fullName evidence="9">(African queen) hypothetical protein</fullName>
    </submittedName>
</protein>
<dbReference type="Proteomes" id="UP000789524">
    <property type="component" value="Unassembled WGS sequence"/>
</dbReference>
<evidence type="ECO:0000256" key="7">
    <source>
        <dbReference type="ARBA" id="ARBA00023180"/>
    </source>
</evidence>
<keyword evidence="2" id="KW-1003">Cell membrane</keyword>
<dbReference type="PANTHER" id="PTHR42643:SF38">
    <property type="entry name" value="IONOTROPIC RECEPTOR 100A"/>
    <property type="match status" value="1"/>
</dbReference>
<name>A0A8J2QMM9_9NEOP</name>
<accession>A0A8J2QMM9</accession>
<keyword evidence="6" id="KW-0675">Receptor</keyword>
<evidence type="ECO:0000256" key="4">
    <source>
        <dbReference type="ARBA" id="ARBA00022989"/>
    </source>
</evidence>
<gene>
    <name evidence="9" type="ORF">DCHRY22_LOCUS3952</name>
</gene>
<evidence type="ECO:0000256" key="3">
    <source>
        <dbReference type="ARBA" id="ARBA00022692"/>
    </source>
</evidence>
<evidence type="ECO:0000313" key="9">
    <source>
        <dbReference type="EMBL" id="CAG9562651.1"/>
    </source>
</evidence>